<dbReference type="GO" id="GO:0016020">
    <property type="term" value="C:membrane"/>
    <property type="evidence" value="ECO:0007669"/>
    <property type="project" value="UniProtKB-SubCell"/>
</dbReference>
<keyword evidence="1" id="KW-1133">Transmembrane helix</keyword>
<feature type="transmembrane region" description="Helical" evidence="1">
    <location>
        <begin position="75"/>
        <end position="95"/>
    </location>
</feature>
<protein>
    <submittedName>
        <fullName evidence="3">Phosphatidic acid phosphatase</fullName>
    </submittedName>
</protein>
<gene>
    <name evidence="3" type="ORF">DI536_12685</name>
</gene>
<dbReference type="InterPro" id="IPR026841">
    <property type="entry name" value="Aur1/Ipt1"/>
</dbReference>
<name>A0A2W5UWN2_9BACT</name>
<keyword evidence="1" id="KW-0812">Transmembrane</keyword>
<dbReference type="Pfam" id="PF14378">
    <property type="entry name" value="PAP2_3"/>
    <property type="match status" value="1"/>
</dbReference>
<feature type="transmembrane region" description="Helical" evidence="1">
    <location>
        <begin position="165"/>
        <end position="184"/>
    </location>
</feature>
<proteinExistence type="predicted"/>
<reference evidence="3 4" key="1">
    <citation type="submission" date="2017-08" db="EMBL/GenBank/DDBJ databases">
        <title>Infants hospitalized years apart are colonized by the same room-sourced microbial strains.</title>
        <authorList>
            <person name="Brooks B."/>
            <person name="Olm M.R."/>
            <person name="Firek B.A."/>
            <person name="Baker R."/>
            <person name="Thomas B.C."/>
            <person name="Morowitz M.J."/>
            <person name="Banfield J.F."/>
        </authorList>
    </citation>
    <scope>NUCLEOTIDE SEQUENCE [LARGE SCALE GENOMIC DNA]</scope>
    <source>
        <strain evidence="3">S2_003_000_R2_14</strain>
    </source>
</reference>
<evidence type="ECO:0000256" key="1">
    <source>
        <dbReference type="SAM" id="Phobius"/>
    </source>
</evidence>
<evidence type="ECO:0000313" key="4">
    <source>
        <dbReference type="Proteomes" id="UP000249061"/>
    </source>
</evidence>
<dbReference type="AlphaFoldDB" id="A0A2W5UWN2"/>
<feature type="domain" description="Inositolphosphotransferase Aur1/Ipt1" evidence="2">
    <location>
        <begin position="45"/>
        <end position="182"/>
    </location>
</feature>
<evidence type="ECO:0000259" key="2">
    <source>
        <dbReference type="Pfam" id="PF14378"/>
    </source>
</evidence>
<organism evidence="3 4">
    <name type="scientific">Archangium gephyra</name>
    <dbReference type="NCBI Taxonomy" id="48"/>
    <lineage>
        <taxon>Bacteria</taxon>
        <taxon>Pseudomonadati</taxon>
        <taxon>Myxococcota</taxon>
        <taxon>Myxococcia</taxon>
        <taxon>Myxococcales</taxon>
        <taxon>Cystobacterineae</taxon>
        <taxon>Archangiaceae</taxon>
        <taxon>Archangium</taxon>
    </lineage>
</organism>
<comment type="caution">
    <text evidence="3">The sequence shown here is derived from an EMBL/GenBank/DDBJ whole genome shotgun (WGS) entry which is preliminary data.</text>
</comment>
<evidence type="ECO:0000313" key="3">
    <source>
        <dbReference type="EMBL" id="PZR13598.1"/>
    </source>
</evidence>
<dbReference type="EMBL" id="QFQP01000009">
    <property type="protein sequence ID" value="PZR13598.1"/>
    <property type="molecule type" value="Genomic_DNA"/>
</dbReference>
<accession>A0A2W5UWN2</accession>
<dbReference type="Proteomes" id="UP000249061">
    <property type="component" value="Unassembled WGS sequence"/>
</dbReference>
<feature type="transmembrane region" description="Helical" evidence="1">
    <location>
        <begin position="51"/>
        <end position="68"/>
    </location>
</feature>
<sequence length="435" mass="48864">MKRFALFVCAAVASSFAVIYGGASALSAVVPWRVRVDLPFEQSIPFLPWSAVVYLSMDLLLLLAPFVLKDARRLAAFGALLILQMLIAAPFFVLLPVADVFGPRVVEGAAAPFFRLADTMNLERNYLPSLHVAFSVTAARAYGGRWWWSWAAAIAASTLLMHEHYVVDVIAGAALALVAFALWFDRLVTFDLHEAVSTEWLLFVELTRFGLRHRRYVPINLALYALALPRFRERRVLRSGYVLLQVIDDVLDGDRVIEEPPLDLARRAVTHLETRVFTDDRLGRLCRAFCRDAPAEAIPVAVSLIHTMCRDHERMTTKARWGAAKIREQLHDTFRGSLEVLLICGGSTARAADVPKLVELMSWCSAVRDLDEDEARGLFNLPIGAQRAEWLDAERIRARQLLIETDAELAQLKDRRAARWLGVLARSTRKYLNAT</sequence>
<keyword evidence="1" id="KW-0472">Membrane</keyword>